<sequence length="252" mass="27571">MVAALDQSVGDVFRALQRKGILEDTIVLLTSDSGGAAGGVEQGVGSNWPLRGTKKTLWEGGVRAVGLLWSAKLARGRVASQLIHVTDWLPTLYSAGRAGGDITDLGSIDGKDLWTVLVDDRPSPRTELLYNIDYRWKLAAIRVGSYKLVLGASSSDQFDDWYEPIESDATSPYLESAALRKALFSDCAVHKALWAMGRSAKLLAKLFYRLQEFQLTSKPPLNRPPSPAANPALHCNVWVPFMDSEITGLRKK</sequence>
<reference evidence="1 2" key="1">
    <citation type="journal article" date="2020" name="Cell">
        <title>Large-Scale Comparative Analyses of Tick Genomes Elucidate Their Genetic Diversity and Vector Capacities.</title>
        <authorList>
            <consortium name="Tick Genome and Microbiome Consortium (TIGMIC)"/>
            <person name="Jia N."/>
            <person name="Wang J."/>
            <person name="Shi W."/>
            <person name="Du L."/>
            <person name="Sun Y."/>
            <person name="Zhan W."/>
            <person name="Jiang J.F."/>
            <person name="Wang Q."/>
            <person name="Zhang B."/>
            <person name="Ji P."/>
            <person name="Bell-Sakyi L."/>
            <person name="Cui X.M."/>
            <person name="Yuan T.T."/>
            <person name="Jiang B.G."/>
            <person name="Yang W.F."/>
            <person name="Lam T.T."/>
            <person name="Chang Q.C."/>
            <person name="Ding S.J."/>
            <person name="Wang X.J."/>
            <person name="Zhu J.G."/>
            <person name="Ruan X.D."/>
            <person name="Zhao L."/>
            <person name="Wei J.T."/>
            <person name="Ye R.Z."/>
            <person name="Que T.C."/>
            <person name="Du C.H."/>
            <person name="Zhou Y.H."/>
            <person name="Cheng J.X."/>
            <person name="Dai P.F."/>
            <person name="Guo W.B."/>
            <person name="Han X.H."/>
            <person name="Huang E.J."/>
            <person name="Li L.F."/>
            <person name="Wei W."/>
            <person name="Gao Y.C."/>
            <person name="Liu J.Z."/>
            <person name="Shao H.Z."/>
            <person name="Wang X."/>
            <person name="Wang C.C."/>
            <person name="Yang T.C."/>
            <person name="Huo Q.B."/>
            <person name="Li W."/>
            <person name="Chen H.Y."/>
            <person name="Chen S.E."/>
            <person name="Zhou L.G."/>
            <person name="Ni X.B."/>
            <person name="Tian J.H."/>
            <person name="Sheng Y."/>
            <person name="Liu T."/>
            <person name="Pan Y.S."/>
            <person name="Xia L.Y."/>
            <person name="Li J."/>
            <person name="Zhao F."/>
            <person name="Cao W.C."/>
        </authorList>
    </citation>
    <scope>NUCLEOTIDE SEQUENCE [LARGE SCALE GENOMIC DNA]</scope>
    <source>
        <strain evidence="1">Iper-2018</strain>
    </source>
</reference>
<evidence type="ECO:0000313" key="2">
    <source>
        <dbReference type="Proteomes" id="UP000805193"/>
    </source>
</evidence>
<name>A0AC60PD59_IXOPE</name>
<keyword evidence="2" id="KW-1185">Reference proteome</keyword>
<accession>A0AC60PD59</accession>
<comment type="caution">
    <text evidence="1">The sequence shown here is derived from an EMBL/GenBank/DDBJ whole genome shotgun (WGS) entry which is preliminary data.</text>
</comment>
<proteinExistence type="predicted"/>
<evidence type="ECO:0000313" key="1">
    <source>
        <dbReference type="EMBL" id="KAG0417540.1"/>
    </source>
</evidence>
<dbReference type="Proteomes" id="UP000805193">
    <property type="component" value="Unassembled WGS sequence"/>
</dbReference>
<gene>
    <name evidence="1" type="ORF">HPB47_005530</name>
</gene>
<protein>
    <submittedName>
        <fullName evidence="1">Uncharacterized protein</fullName>
    </submittedName>
</protein>
<dbReference type="EMBL" id="JABSTQ010010832">
    <property type="protein sequence ID" value="KAG0417540.1"/>
    <property type="molecule type" value="Genomic_DNA"/>
</dbReference>
<organism evidence="1 2">
    <name type="scientific">Ixodes persulcatus</name>
    <name type="common">Taiga tick</name>
    <dbReference type="NCBI Taxonomy" id="34615"/>
    <lineage>
        <taxon>Eukaryota</taxon>
        <taxon>Metazoa</taxon>
        <taxon>Ecdysozoa</taxon>
        <taxon>Arthropoda</taxon>
        <taxon>Chelicerata</taxon>
        <taxon>Arachnida</taxon>
        <taxon>Acari</taxon>
        <taxon>Parasitiformes</taxon>
        <taxon>Ixodida</taxon>
        <taxon>Ixodoidea</taxon>
        <taxon>Ixodidae</taxon>
        <taxon>Ixodinae</taxon>
        <taxon>Ixodes</taxon>
    </lineage>
</organism>